<dbReference type="STRING" id="3880.G7IDD9"/>
<keyword evidence="6" id="KW-0804">Transcription</keyword>
<dbReference type="EMBL" id="CM001217">
    <property type="protein sequence ID" value="AES62945.1"/>
    <property type="molecule type" value="Genomic_DNA"/>
</dbReference>
<comment type="similarity">
    <text evidence="2">Belongs to the plant homeotic and developmental regulators ALOG protein family.</text>
</comment>
<dbReference type="HOGENOM" id="CLU_1520074_0_0_1"/>
<evidence type="ECO:0000256" key="6">
    <source>
        <dbReference type="ARBA" id="ARBA00023163"/>
    </source>
</evidence>
<dbReference type="Proteomes" id="UP000002051">
    <property type="component" value="Unassembled WGS sequence"/>
</dbReference>
<evidence type="ECO:0000256" key="2">
    <source>
        <dbReference type="ARBA" id="ARBA00010308"/>
    </source>
</evidence>
<feature type="compositionally biased region" description="Basic and acidic residues" evidence="8">
    <location>
        <begin position="39"/>
        <end position="59"/>
    </location>
</feature>
<dbReference type="GO" id="GO:0009416">
    <property type="term" value="P:response to light stimulus"/>
    <property type="evidence" value="ECO:0000318"/>
    <property type="project" value="GO_Central"/>
</dbReference>
<reference evidence="11" key="3">
    <citation type="submission" date="2015-04" db="UniProtKB">
        <authorList>
            <consortium name="EnsemblPlants"/>
        </authorList>
    </citation>
    <scope>IDENTIFICATION</scope>
    <source>
        <strain evidence="11">cv. Jemalong A17</strain>
    </source>
</reference>
<keyword evidence="3" id="KW-0217">Developmental protein</keyword>
<keyword evidence="5" id="KW-0238">DNA-binding</keyword>
<evidence type="ECO:0000256" key="3">
    <source>
        <dbReference type="ARBA" id="ARBA00022473"/>
    </source>
</evidence>
<dbReference type="GO" id="GO:0005634">
    <property type="term" value="C:nucleus"/>
    <property type="evidence" value="ECO:0000318"/>
    <property type="project" value="GO_Central"/>
</dbReference>
<dbReference type="InterPro" id="IPR006936">
    <property type="entry name" value="ALOG_dom"/>
</dbReference>
<dbReference type="PROSITE" id="PS51697">
    <property type="entry name" value="ALOG"/>
    <property type="match status" value="1"/>
</dbReference>
<evidence type="ECO:0000259" key="9">
    <source>
        <dbReference type="PROSITE" id="PS51697"/>
    </source>
</evidence>
<dbReference type="EnsemblPlants" id="AES62945">
    <property type="protein sequence ID" value="AES62945"/>
    <property type="gene ID" value="MTR_1g114020"/>
</dbReference>
<reference evidence="10 12" key="1">
    <citation type="journal article" date="2011" name="Nature">
        <title>The Medicago genome provides insight into the evolution of rhizobial symbioses.</title>
        <authorList>
            <person name="Young N.D."/>
            <person name="Debelle F."/>
            <person name="Oldroyd G.E."/>
            <person name="Geurts R."/>
            <person name="Cannon S.B."/>
            <person name="Udvardi M.K."/>
            <person name="Benedito V.A."/>
            <person name="Mayer K.F."/>
            <person name="Gouzy J."/>
            <person name="Schoof H."/>
            <person name="Van de Peer Y."/>
            <person name="Proost S."/>
            <person name="Cook D.R."/>
            <person name="Meyers B.C."/>
            <person name="Spannagl M."/>
            <person name="Cheung F."/>
            <person name="De Mita S."/>
            <person name="Krishnakumar V."/>
            <person name="Gundlach H."/>
            <person name="Zhou S."/>
            <person name="Mudge J."/>
            <person name="Bharti A.K."/>
            <person name="Murray J.D."/>
            <person name="Naoumkina M.A."/>
            <person name="Rosen B."/>
            <person name="Silverstein K.A."/>
            <person name="Tang H."/>
            <person name="Rombauts S."/>
            <person name="Zhao P.X."/>
            <person name="Zhou P."/>
            <person name="Barbe V."/>
            <person name="Bardou P."/>
            <person name="Bechner M."/>
            <person name="Bellec A."/>
            <person name="Berger A."/>
            <person name="Berges H."/>
            <person name="Bidwell S."/>
            <person name="Bisseling T."/>
            <person name="Choisne N."/>
            <person name="Couloux A."/>
            <person name="Denny R."/>
            <person name="Deshpande S."/>
            <person name="Dai X."/>
            <person name="Doyle J.J."/>
            <person name="Dudez A.M."/>
            <person name="Farmer A.D."/>
            <person name="Fouteau S."/>
            <person name="Franken C."/>
            <person name="Gibelin C."/>
            <person name="Gish J."/>
            <person name="Goldstein S."/>
            <person name="Gonzalez A.J."/>
            <person name="Green P.J."/>
            <person name="Hallab A."/>
            <person name="Hartog M."/>
            <person name="Hua A."/>
            <person name="Humphray S.J."/>
            <person name="Jeong D.H."/>
            <person name="Jing Y."/>
            <person name="Jocker A."/>
            <person name="Kenton S.M."/>
            <person name="Kim D.J."/>
            <person name="Klee K."/>
            <person name="Lai H."/>
            <person name="Lang C."/>
            <person name="Lin S."/>
            <person name="Macmil S.L."/>
            <person name="Magdelenat G."/>
            <person name="Matthews L."/>
            <person name="McCorrison J."/>
            <person name="Monaghan E.L."/>
            <person name="Mun J.H."/>
            <person name="Najar F.Z."/>
            <person name="Nicholson C."/>
            <person name="Noirot C."/>
            <person name="O'Bleness M."/>
            <person name="Paule C.R."/>
            <person name="Poulain J."/>
            <person name="Prion F."/>
            <person name="Qin B."/>
            <person name="Qu C."/>
            <person name="Retzel E.F."/>
            <person name="Riddle C."/>
            <person name="Sallet E."/>
            <person name="Samain S."/>
            <person name="Samson N."/>
            <person name="Sanders I."/>
            <person name="Saurat O."/>
            <person name="Scarpelli C."/>
            <person name="Schiex T."/>
            <person name="Segurens B."/>
            <person name="Severin A.J."/>
            <person name="Sherrier D.J."/>
            <person name="Shi R."/>
            <person name="Sims S."/>
            <person name="Singer S.R."/>
            <person name="Sinharoy S."/>
            <person name="Sterck L."/>
            <person name="Viollet A."/>
            <person name="Wang B.B."/>
            <person name="Wang K."/>
            <person name="Wang M."/>
            <person name="Wang X."/>
            <person name="Warfsmann J."/>
            <person name="Weissenbach J."/>
            <person name="White D.D."/>
            <person name="White J.D."/>
            <person name="Wiley G.B."/>
            <person name="Wincker P."/>
            <person name="Xing Y."/>
            <person name="Yang L."/>
            <person name="Yao Z."/>
            <person name="Ying F."/>
            <person name="Zhai J."/>
            <person name="Zhou L."/>
            <person name="Zuber A."/>
            <person name="Denarie J."/>
            <person name="Dixon R.A."/>
            <person name="May G.D."/>
            <person name="Schwartz D.C."/>
            <person name="Rogers J."/>
            <person name="Quetier F."/>
            <person name="Town C.D."/>
            <person name="Roe B.A."/>
        </authorList>
    </citation>
    <scope>NUCLEOTIDE SEQUENCE [LARGE SCALE GENOMIC DNA]</scope>
    <source>
        <strain evidence="10">A17</strain>
        <strain evidence="11 12">cv. Jemalong A17</strain>
    </source>
</reference>
<evidence type="ECO:0000313" key="10">
    <source>
        <dbReference type="EMBL" id="AES62945.1"/>
    </source>
</evidence>
<evidence type="ECO:0000256" key="4">
    <source>
        <dbReference type="ARBA" id="ARBA00023015"/>
    </source>
</evidence>
<keyword evidence="4" id="KW-0805">Transcription regulation</keyword>
<accession>G7IDD9</accession>
<organism evidence="10 12">
    <name type="scientific">Medicago truncatula</name>
    <name type="common">Barrel medic</name>
    <name type="synonym">Medicago tribuloides</name>
    <dbReference type="NCBI Taxonomy" id="3880"/>
    <lineage>
        <taxon>Eukaryota</taxon>
        <taxon>Viridiplantae</taxon>
        <taxon>Streptophyta</taxon>
        <taxon>Embryophyta</taxon>
        <taxon>Tracheophyta</taxon>
        <taxon>Spermatophyta</taxon>
        <taxon>Magnoliopsida</taxon>
        <taxon>eudicotyledons</taxon>
        <taxon>Gunneridae</taxon>
        <taxon>Pentapetalae</taxon>
        <taxon>rosids</taxon>
        <taxon>fabids</taxon>
        <taxon>Fabales</taxon>
        <taxon>Fabaceae</taxon>
        <taxon>Papilionoideae</taxon>
        <taxon>50 kb inversion clade</taxon>
        <taxon>NPAAA clade</taxon>
        <taxon>Hologalegina</taxon>
        <taxon>IRL clade</taxon>
        <taxon>Trifolieae</taxon>
        <taxon>Medicago</taxon>
    </lineage>
</organism>
<feature type="domain" description="ALOG" evidence="9">
    <location>
        <begin position="71"/>
        <end position="109"/>
    </location>
</feature>
<dbReference type="Pfam" id="PF04852">
    <property type="entry name" value="ALOG_dom"/>
    <property type="match status" value="1"/>
</dbReference>
<dbReference type="GO" id="GO:0003677">
    <property type="term" value="F:DNA binding"/>
    <property type="evidence" value="ECO:0007669"/>
    <property type="project" value="UniProtKB-KW"/>
</dbReference>
<dbReference type="AlphaFoldDB" id="G7IDD9"/>
<reference evidence="10 12" key="2">
    <citation type="journal article" date="2014" name="BMC Genomics">
        <title>An improved genome release (version Mt4.0) for the model legume Medicago truncatula.</title>
        <authorList>
            <person name="Tang H."/>
            <person name="Krishnakumar V."/>
            <person name="Bidwell S."/>
            <person name="Rosen B."/>
            <person name="Chan A."/>
            <person name="Zhou S."/>
            <person name="Gentzbittel L."/>
            <person name="Childs K.L."/>
            <person name="Yandell M."/>
            <person name="Gundlach H."/>
            <person name="Mayer K.F."/>
            <person name="Schwartz D.C."/>
            <person name="Town C.D."/>
        </authorList>
    </citation>
    <scope>GENOME REANNOTATION</scope>
    <source>
        <strain evidence="11 12">cv. Jemalong A17</strain>
    </source>
</reference>
<evidence type="ECO:0000256" key="1">
    <source>
        <dbReference type="ARBA" id="ARBA00004123"/>
    </source>
</evidence>
<protein>
    <submittedName>
        <fullName evidence="10">DUF640 family protein</fullName>
    </submittedName>
</protein>
<name>G7IDD9_MEDTR</name>
<keyword evidence="7" id="KW-0539">Nucleus</keyword>
<dbReference type="PaxDb" id="3880-AES62945"/>
<proteinExistence type="inferred from homology"/>
<feature type="region of interest" description="Disordered" evidence="8">
    <location>
        <begin position="22"/>
        <end position="73"/>
    </location>
</feature>
<dbReference type="InterPro" id="IPR040222">
    <property type="entry name" value="ALOG"/>
</dbReference>
<evidence type="ECO:0000313" key="11">
    <source>
        <dbReference type="EnsemblPlants" id="AES62945"/>
    </source>
</evidence>
<evidence type="ECO:0000256" key="5">
    <source>
        <dbReference type="ARBA" id="ARBA00023125"/>
    </source>
</evidence>
<dbReference type="GO" id="GO:0009299">
    <property type="term" value="P:mRNA transcription"/>
    <property type="evidence" value="ECO:0000318"/>
    <property type="project" value="GO_Central"/>
</dbReference>
<comment type="subcellular location">
    <subcellularLocation>
        <location evidence="1">Nucleus</location>
    </subcellularLocation>
</comment>
<gene>
    <name evidence="10" type="ordered locus">MTR_1g114020</name>
</gene>
<evidence type="ECO:0000313" key="12">
    <source>
        <dbReference type="Proteomes" id="UP000002051"/>
    </source>
</evidence>
<keyword evidence="12" id="KW-1185">Reference proteome</keyword>
<evidence type="ECO:0000256" key="7">
    <source>
        <dbReference type="ARBA" id="ARBA00023242"/>
    </source>
</evidence>
<evidence type="ECO:0000256" key="8">
    <source>
        <dbReference type="SAM" id="MobiDB-lite"/>
    </source>
</evidence>
<dbReference type="PANTHER" id="PTHR31165:SF95">
    <property type="entry name" value="PROTEIN LIGHT-DEPENDENT SHORT HYPOCOTYLS 3"/>
    <property type="match status" value="1"/>
</dbReference>
<dbReference type="PANTHER" id="PTHR31165">
    <property type="entry name" value="PROTEIN G1-LIKE2"/>
    <property type="match status" value="1"/>
</dbReference>
<sequence>MAGEEENDIIVTYTVKITVTLTAPDTDDEGSANSDDAAAETKDDGAKESVEKDKEETIKRCRGSSTTKSSRYENQKRRDWNTFVQYLKNHRPPLSLSLCTGAHVLEFLRELLKYPPIIYWALNLAMKLPDYCVKSCDMVDYVTKLHFDVCDAVSFNSCLFWLAFPELLNNFPELVTW</sequence>